<comment type="caution">
    <text evidence="7">The sequence shown here is derived from an EMBL/GenBank/DDBJ whole genome shotgun (WGS) entry which is preliminary data.</text>
</comment>
<evidence type="ECO:0000256" key="6">
    <source>
        <dbReference type="SAM" id="Phobius"/>
    </source>
</evidence>
<feature type="transmembrane region" description="Helical" evidence="6">
    <location>
        <begin position="102"/>
        <end position="120"/>
    </location>
</feature>
<feature type="transmembrane region" description="Helical" evidence="6">
    <location>
        <begin position="188"/>
        <end position="208"/>
    </location>
</feature>
<keyword evidence="8" id="KW-1185">Reference proteome</keyword>
<feature type="transmembrane region" description="Helical" evidence="6">
    <location>
        <begin position="292"/>
        <end position="318"/>
    </location>
</feature>
<feature type="transmembrane region" description="Helical" evidence="6">
    <location>
        <begin position="38"/>
        <end position="56"/>
    </location>
</feature>
<reference evidence="7" key="1">
    <citation type="submission" date="2022-03" db="EMBL/GenBank/DDBJ databases">
        <title>A functionally conserved STORR gene fusion in Papaver species that diverged 16.8 million years ago.</title>
        <authorList>
            <person name="Catania T."/>
        </authorList>
    </citation>
    <scope>NUCLEOTIDE SEQUENCE</scope>
    <source>
        <strain evidence="7">S-191538</strain>
    </source>
</reference>
<feature type="non-terminal residue" evidence="7">
    <location>
        <position position="1"/>
    </location>
</feature>
<comment type="similarity">
    <text evidence="2">Belongs to the nucleobase:cation symporter-2 (NCS2) (TC 2.A.40) family.</text>
</comment>
<feature type="transmembrane region" description="Helical" evidence="6">
    <location>
        <begin position="6"/>
        <end position="26"/>
    </location>
</feature>
<protein>
    <recommendedName>
        <fullName evidence="9">Nucleobase-ascorbate transporter 7</fullName>
    </recommendedName>
</protein>
<dbReference type="AlphaFoldDB" id="A0AA41SAV9"/>
<organism evidence="7 8">
    <name type="scientific">Papaver nudicaule</name>
    <name type="common">Iceland poppy</name>
    <dbReference type="NCBI Taxonomy" id="74823"/>
    <lineage>
        <taxon>Eukaryota</taxon>
        <taxon>Viridiplantae</taxon>
        <taxon>Streptophyta</taxon>
        <taxon>Embryophyta</taxon>
        <taxon>Tracheophyta</taxon>
        <taxon>Spermatophyta</taxon>
        <taxon>Magnoliopsida</taxon>
        <taxon>Ranunculales</taxon>
        <taxon>Papaveraceae</taxon>
        <taxon>Papaveroideae</taxon>
        <taxon>Papaver</taxon>
    </lineage>
</organism>
<evidence type="ECO:0000256" key="1">
    <source>
        <dbReference type="ARBA" id="ARBA00004141"/>
    </source>
</evidence>
<accession>A0AA41SAV9</accession>
<name>A0AA41SAV9_PAPNU</name>
<evidence type="ECO:0000256" key="5">
    <source>
        <dbReference type="ARBA" id="ARBA00023136"/>
    </source>
</evidence>
<dbReference type="GO" id="GO:0016020">
    <property type="term" value="C:membrane"/>
    <property type="evidence" value="ECO:0007669"/>
    <property type="project" value="UniProtKB-SubCell"/>
</dbReference>
<dbReference type="Proteomes" id="UP001177140">
    <property type="component" value="Unassembled WGS sequence"/>
</dbReference>
<feature type="transmembrane region" description="Helical" evidence="6">
    <location>
        <begin position="251"/>
        <end position="272"/>
    </location>
</feature>
<dbReference type="Pfam" id="PF00860">
    <property type="entry name" value="Xan_ur_permease"/>
    <property type="match status" value="1"/>
</dbReference>
<dbReference type="InterPro" id="IPR006043">
    <property type="entry name" value="NCS2"/>
</dbReference>
<evidence type="ECO:0000256" key="4">
    <source>
        <dbReference type="ARBA" id="ARBA00022989"/>
    </source>
</evidence>
<feature type="transmembrane region" description="Helical" evidence="6">
    <location>
        <begin position="62"/>
        <end position="81"/>
    </location>
</feature>
<dbReference type="NCBIfam" id="NF037981">
    <property type="entry name" value="NCS2_1"/>
    <property type="match status" value="1"/>
</dbReference>
<comment type="subcellular location">
    <subcellularLocation>
        <location evidence="1">Membrane</location>
        <topology evidence="1">Multi-pass membrane protein</topology>
    </subcellularLocation>
</comment>
<keyword evidence="3 6" id="KW-0812">Transmembrane</keyword>
<keyword evidence="5 6" id="KW-0472">Membrane</keyword>
<keyword evidence="4 6" id="KW-1133">Transmembrane helix</keyword>
<dbReference type="PANTHER" id="PTHR11119">
    <property type="entry name" value="XANTHINE-URACIL / VITAMIN C PERMEASE FAMILY MEMBER"/>
    <property type="match status" value="1"/>
</dbReference>
<proteinExistence type="inferred from homology"/>
<evidence type="ECO:0000313" key="8">
    <source>
        <dbReference type="Proteomes" id="UP001177140"/>
    </source>
</evidence>
<evidence type="ECO:0000313" key="7">
    <source>
        <dbReference type="EMBL" id="MCL7029713.1"/>
    </source>
</evidence>
<feature type="non-terminal residue" evidence="7">
    <location>
        <position position="319"/>
    </location>
</feature>
<evidence type="ECO:0000256" key="2">
    <source>
        <dbReference type="ARBA" id="ARBA00008821"/>
    </source>
</evidence>
<dbReference type="GO" id="GO:0022857">
    <property type="term" value="F:transmembrane transporter activity"/>
    <property type="evidence" value="ECO:0007669"/>
    <property type="project" value="InterPro"/>
</dbReference>
<evidence type="ECO:0000256" key="3">
    <source>
        <dbReference type="ARBA" id="ARBA00022692"/>
    </source>
</evidence>
<evidence type="ECO:0008006" key="9">
    <source>
        <dbReference type="Google" id="ProtNLM"/>
    </source>
</evidence>
<sequence length="319" mass="34218">EAIILGFQHYLVMLGTTVIIPTALVPQMGGGIEEKAKVIQTLLFVAGINTLLQALFGTRLPAVIGGSYTFVMPTISIILAGRYSDIVDPREKFERIMRGIQGALIVASTLQIVLGFSGLWRNVARFLSPLSAVPLVALSGFGLYELGFPGVAKCVEIGLPQLILLVVFSQYLPHIIHSDRHVFDRFAVLFSVTIIWIYAHLLTVGGAYKHAAPTTQLSCRTDKAGLVGGAPWIRIPYPFQFGAPTFNAGEAFAMMAASFVALVESTGTYIAVSRYSSATPLPPSVLSRGVGWQGVEILFSGLFGTVTGSTVSVIVVTYH</sequence>
<gene>
    <name evidence="7" type="ORF">MKW94_029834</name>
</gene>
<dbReference type="EMBL" id="JAJJMA010093357">
    <property type="protein sequence ID" value="MCL7029713.1"/>
    <property type="molecule type" value="Genomic_DNA"/>
</dbReference>